<protein>
    <submittedName>
        <fullName evidence="2">Uncharacterized protein</fullName>
    </submittedName>
</protein>
<keyword evidence="1" id="KW-0812">Transmembrane</keyword>
<dbReference type="STRING" id="1111735.GCA_000428045_00922"/>
<keyword evidence="1" id="KW-1133">Transmembrane helix</keyword>
<proteinExistence type="predicted"/>
<dbReference type="AlphaFoldDB" id="A0A2N6CY04"/>
<accession>A0A2N6CY04</accession>
<feature type="transmembrane region" description="Helical" evidence="1">
    <location>
        <begin position="37"/>
        <end position="55"/>
    </location>
</feature>
<dbReference type="EMBL" id="PKUN01000008">
    <property type="protein sequence ID" value="PLX62193.1"/>
    <property type="molecule type" value="Genomic_DNA"/>
</dbReference>
<keyword evidence="1" id="KW-0472">Membrane</keyword>
<name>A0A2N6CY04_9GAMM</name>
<evidence type="ECO:0000256" key="1">
    <source>
        <dbReference type="SAM" id="Phobius"/>
    </source>
</evidence>
<organism evidence="2 3">
    <name type="scientific">Sedimenticola selenatireducens</name>
    <dbReference type="NCBI Taxonomy" id="191960"/>
    <lineage>
        <taxon>Bacteria</taxon>
        <taxon>Pseudomonadati</taxon>
        <taxon>Pseudomonadota</taxon>
        <taxon>Gammaproteobacteria</taxon>
        <taxon>Chromatiales</taxon>
        <taxon>Sedimenticolaceae</taxon>
        <taxon>Sedimenticola</taxon>
    </lineage>
</organism>
<feature type="transmembrane region" description="Helical" evidence="1">
    <location>
        <begin position="12"/>
        <end position="31"/>
    </location>
</feature>
<evidence type="ECO:0000313" key="3">
    <source>
        <dbReference type="Proteomes" id="UP000235015"/>
    </source>
</evidence>
<dbReference type="Proteomes" id="UP000235015">
    <property type="component" value="Unassembled WGS sequence"/>
</dbReference>
<dbReference type="RefSeq" id="WP_029133660.1">
    <property type="nucleotide sequence ID" value="NZ_CAXXYC010000004.1"/>
</dbReference>
<reference evidence="2 3" key="1">
    <citation type="submission" date="2017-11" db="EMBL/GenBank/DDBJ databases">
        <title>Genome-resolved metagenomics identifies genetic mobility, metabolic interactions, and unexpected diversity in perchlorate-reducing communities.</title>
        <authorList>
            <person name="Barnum T.P."/>
            <person name="Figueroa I.A."/>
            <person name="Carlstrom C.I."/>
            <person name="Lucas L.N."/>
            <person name="Engelbrektson A.L."/>
            <person name="Coates J.D."/>
        </authorList>
    </citation>
    <scope>NUCLEOTIDE SEQUENCE [LARGE SCALE GENOMIC DNA]</scope>
    <source>
        <strain evidence="2">BM301</strain>
    </source>
</reference>
<comment type="caution">
    <text evidence="2">The sequence shown here is derived from an EMBL/GenBank/DDBJ whole genome shotgun (WGS) entry which is preliminary data.</text>
</comment>
<evidence type="ECO:0000313" key="2">
    <source>
        <dbReference type="EMBL" id="PLX62193.1"/>
    </source>
</evidence>
<sequence length="75" mass="8724">MSTPENLSKLVQRLSLLFVLWLCLWLILLGLLPRDCYTTGFFLLGILPVVGWFMIQPRRITWFLAILFGVNRLGE</sequence>
<gene>
    <name evidence="2" type="ORF">C0630_07245</name>
</gene>